<dbReference type="STRING" id="631454.N177_3095"/>
<sequence>MKRGRARPRRTVSAISSRLRPMSRRRYSGIDSRARRSRATAMRQRSHATAPRSPRAFVGRRLAATCGARSG</sequence>
<organism evidence="2 3">
    <name type="scientific">Lutibaculum baratangense AMV1</name>
    <dbReference type="NCBI Taxonomy" id="631454"/>
    <lineage>
        <taxon>Bacteria</taxon>
        <taxon>Pseudomonadati</taxon>
        <taxon>Pseudomonadota</taxon>
        <taxon>Alphaproteobacteria</taxon>
        <taxon>Hyphomicrobiales</taxon>
        <taxon>Tepidamorphaceae</taxon>
        <taxon>Lutibaculum</taxon>
    </lineage>
</organism>
<dbReference type="Proteomes" id="UP000017819">
    <property type="component" value="Unassembled WGS sequence"/>
</dbReference>
<evidence type="ECO:0000313" key="2">
    <source>
        <dbReference type="EMBL" id="ESR23027.1"/>
    </source>
</evidence>
<name>V4QTE8_9HYPH</name>
<keyword evidence="3" id="KW-1185">Reference proteome</keyword>
<dbReference type="EMBL" id="AWXZ01000039">
    <property type="protein sequence ID" value="ESR23027.1"/>
    <property type="molecule type" value="Genomic_DNA"/>
</dbReference>
<protein>
    <submittedName>
        <fullName evidence="2">Uncharacterized protein</fullName>
    </submittedName>
</protein>
<gene>
    <name evidence="2" type="ORF">N177_3095</name>
</gene>
<comment type="caution">
    <text evidence="2">The sequence shown here is derived from an EMBL/GenBank/DDBJ whole genome shotgun (WGS) entry which is preliminary data.</text>
</comment>
<feature type="region of interest" description="Disordered" evidence="1">
    <location>
        <begin position="25"/>
        <end position="53"/>
    </location>
</feature>
<evidence type="ECO:0000256" key="1">
    <source>
        <dbReference type="SAM" id="MobiDB-lite"/>
    </source>
</evidence>
<evidence type="ECO:0000313" key="3">
    <source>
        <dbReference type="Proteomes" id="UP000017819"/>
    </source>
</evidence>
<proteinExistence type="predicted"/>
<accession>V4QTE8</accession>
<dbReference type="AlphaFoldDB" id="V4QTE8"/>
<reference evidence="2 3" key="1">
    <citation type="journal article" date="2014" name="Genome Announc.">
        <title>Draft Genome Sequence of Lutibaculum baratangense Strain AMV1T, Isolated from a Mud Volcano in Andamans, India.</title>
        <authorList>
            <person name="Singh A."/>
            <person name="Sreenivas A."/>
            <person name="Sathyanarayana Reddy G."/>
            <person name="Pinnaka A.K."/>
            <person name="Shivaji S."/>
        </authorList>
    </citation>
    <scope>NUCLEOTIDE SEQUENCE [LARGE SCALE GENOMIC DNA]</scope>
    <source>
        <strain evidence="2 3">AMV1</strain>
    </source>
</reference>